<dbReference type="OMA" id="WFMSSFL"/>
<dbReference type="Proteomes" id="UP000887568">
    <property type="component" value="Unplaced"/>
</dbReference>
<evidence type="ECO:0000256" key="7">
    <source>
        <dbReference type="ARBA" id="ARBA00022990"/>
    </source>
</evidence>
<organism evidence="19 20">
    <name type="scientific">Patiria miniata</name>
    <name type="common">Bat star</name>
    <name type="synonym">Asterina miniata</name>
    <dbReference type="NCBI Taxonomy" id="46514"/>
    <lineage>
        <taxon>Eukaryota</taxon>
        <taxon>Metazoa</taxon>
        <taxon>Echinodermata</taxon>
        <taxon>Eleutherozoa</taxon>
        <taxon>Asterozoa</taxon>
        <taxon>Asteroidea</taxon>
        <taxon>Valvatacea</taxon>
        <taxon>Valvatida</taxon>
        <taxon>Asterinidae</taxon>
        <taxon>Patiria</taxon>
    </lineage>
</organism>
<evidence type="ECO:0000256" key="10">
    <source>
        <dbReference type="ARBA" id="ARBA00023235"/>
    </source>
</evidence>
<dbReference type="PANTHER" id="PTHR11941:SF45">
    <property type="entry name" value="ENOYL-COA DELTA ISOMERASE 1, MITOCHONDRIAL"/>
    <property type="match status" value="1"/>
</dbReference>
<comment type="catalytic activity">
    <reaction evidence="12">
        <text>(2E)-tetradecenoyl-CoA = (3Z)-tetradecenoyl-CoA</text>
        <dbReference type="Rhea" id="RHEA:29847"/>
        <dbReference type="ChEBI" id="CHEBI:61405"/>
        <dbReference type="ChEBI" id="CHEBI:61968"/>
    </reaction>
    <physiologicalReaction direction="right-to-left" evidence="12">
        <dbReference type="Rhea" id="RHEA:29849"/>
    </physiologicalReaction>
</comment>
<dbReference type="Pfam" id="PF00378">
    <property type="entry name" value="ECH_1"/>
    <property type="match status" value="1"/>
</dbReference>
<evidence type="ECO:0000256" key="18">
    <source>
        <dbReference type="RuleBase" id="RU003707"/>
    </source>
</evidence>
<dbReference type="InterPro" id="IPR001753">
    <property type="entry name" value="Enoyl-CoA_hydra/iso"/>
</dbReference>
<name>A0A914AMD1_PATMI</name>
<proteinExistence type="inferred from homology"/>
<dbReference type="Gene3D" id="6.10.250.170">
    <property type="match status" value="1"/>
</dbReference>
<dbReference type="SUPFAM" id="SSF52096">
    <property type="entry name" value="ClpP/crotonase"/>
    <property type="match status" value="1"/>
</dbReference>
<dbReference type="GO" id="GO:0004165">
    <property type="term" value="F:delta(3)-delta(2)-enoyl-CoA isomerase activity"/>
    <property type="evidence" value="ECO:0007669"/>
    <property type="project" value="UniProtKB-EC"/>
</dbReference>
<evidence type="ECO:0000256" key="15">
    <source>
        <dbReference type="ARBA" id="ARBA00056147"/>
    </source>
</evidence>
<evidence type="ECO:0000256" key="11">
    <source>
        <dbReference type="ARBA" id="ARBA00050938"/>
    </source>
</evidence>
<dbReference type="EnsemblMetazoa" id="XM_038208661.1">
    <property type="protein sequence ID" value="XP_038064589.1"/>
    <property type="gene ID" value="LOC119734992"/>
</dbReference>
<comment type="pathway">
    <text evidence="2">Lipid metabolism; fatty acid beta-oxidation.</text>
</comment>
<evidence type="ECO:0000256" key="2">
    <source>
        <dbReference type="ARBA" id="ARBA00005005"/>
    </source>
</evidence>
<evidence type="ECO:0000256" key="17">
    <source>
        <dbReference type="ARBA" id="ARBA00083575"/>
    </source>
</evidence>
<keyword evidence="9" id="KW-0496">Mitochondrion</keyword>
<dbReference type="CDD" id="cd06558">
    <property type="entry name" value="crotonase-like"/>
    <property type="match status" value="1"/>
</dbReference>
<evidence type="ECO:0000313" key="19">
    <source>
        <dbReference type="EnsemblMetazoa" id="XP_038064589.1"/>
    </source>
</evidence>
<evidence type="ECO:0000313" key="20">
    <source>
        <dbReference type="Proteomes" id="UP000887568"/>
    </source>
</evidence>
<comment type="catalytic activity">
    <reaction evidence="11">
        <text>(3Z)-decenoyl-CoA = (2E)-decenoyl-CoA</text>
        <dbReference type="Rhea" id="RHEA:77195"/>
        <dbReference type="ChEBI" id="CHEBI:61406"/>
        <dbReference type="ChEBI" id="CHEBI:195601"/>
    </reaction>
    <physiologicalReaction direction="left-to-right" evidence="11">
        <dbReference type="Rhea" id="RHEA:77196"/>
    </physiologicalReaction>
</comment>
<dbReference type="RefSeq" id="XP_038064589.1">
    <property type="nucleotide sequence ID" value="XM_038208661.1"/>
</dbReference>
<comment type="function">
    <text evidence="15">Key enzyme of fatty acid beta-oxidation. Able to isomerize both 3-cis (3Z) and 3-trans (3E) double bonds into the 2-trans (2E) form in a range of enoyl-CoA species, with a preference for (3Z)-enoyl-CoAs over (3E)-enoyl-CoAs. The catalytic efficiency of this enzyme is not affected by the fatty acyl chain length.</text>
</comment>
<evidence type="ECO:0000256" key="4">
    <source>
        <dbReference type="ARBA" id="ARBA00011233"/>
    </source>
</evidence>
<dbReference type="PANTHER" id="PTHR11941">
    <property type="entry name" value="ENOYL-COA HYDRATASE-RELATED"/>
    <property type="match status" value="1"/>
</dbReference>
<keyword evidence="8" id="KW-0443">Lipid metabolism</keyword>
<comment type="subcellular location">
    <subcellularLocation>
        <location evidence="1">Mitochondrion matrix</location>
    </subcellularLocation>
</comment>
<dbReference type="OrthoDB" id="1696280at2759"/>
<comment type="catalytic activity">
    <reaction evidence="13">
        <text>(3Z)-dodecenoyl-CoA = (2E)-dodecenoyl-CoA</text>
        <dbReference type="Rhea" id="RHEA:23716"/>
        <dbReference type="ChEBI" id="CHEBI:57330"/>
        <dbReference type="ChEBI" id="CHEBI:58543"/>
        <dbReference type="EC" id="5.3.3.8"/>
    </reaction>
    <physiologicalReaction direction="left-to-right" evidence="13">
        <dbReference type="Rhea" id="RHEA:23717"/>
    </physiologicalReaction>
</comment>
<dbReference type="InterPro" id="IPR029045">
    <property type="entry name" value="ClpP/crotonase-like_dom_sf"/>
</dbReference>
<keyword evidence="7" id="KW-0007">Acetylation</keyword>
<comment type="subunit">
    <text evidence="4">Homotrimer.</text>
</comment>
<evidence type="ECO:0000256" key="1">
    <source>
        <dbReference type="ARBA" id="ARBA00004305"/>
    </source>
</evidence>
<evidence type="ECO:0000256" key="12">
    <source>
        <dbReference type="ARBA" id="ARBA00051293"/>
    </source>
</evidence>
<dbReference type="Gene3D" id="3.90.226.10">
    <property type="entry name" value="2-enoyl-CoA Hydratase, Chain A, domain 1"/>
    <property type="match status" value="1"/>
</dbReference>
<keyword evidence="5" id="KW-0276">Fatty acid metabolism</keyword>
<keyword evidence="10" id="KW-0413">Isomerase</keyword>
<evidence type="ECO:0000256" key="14">
    <source>
        <dbReference type="ARBA" id="ARBA00052542"/>
    </source>
</evidence>
<evidence type="ECO:0000256" key="6">
    <source>
        <dbReference type="ARBA" id="ARBA00022946"/>
    </source>
</evidence>
<protein>
    <recommendedName>
        <fullName evidence="16">Enoyl-CoA delta isomerase 1, mitochondrial</fullName>
    </recommendedName>
    <alternativeName>
        <fullName evidence="17">3,2-trans-enoyl-CoA isomerase</fullName>
    </alternativeName>
</protein>
<dbReference type="GO" id="GO:0006635">
    <property type="term" value="P:fatty acid beta-oxidation"/>
    <property type="evidence" value="ECO:0007669"/>
    <property type="project" value="TreeGrafter"/>
</dbReference>
<comment type="similarity">
    <text evidence="3 18">Belongs to the enoyl-CoA hydratase/isomerase family.</text>
</comment>
<accession>A0A914AMD1</accession>
<dbReference type="GeneID" id="119734992"/>
<evidence type="ECO:0000256" key="5">
    <source>
        <dbReference type="ARBA" id="ARBA00022832"/>
    </source>
</evidence>
<reference evidence="19" key="1">
    <citation type="submission" date="2022-11" db="UniProtKB">
        <authorList>
            <consortium name="EnsemblMetazoa"/>
        </authorList>
    </citation>
    <scope>IDENTIFICATION</scope>
</reference>
<evidence type="ECO:0000256" key="16">
    <source>
        <dbReference type="ARBA" id="ARBA00068317"/>
    </source>
</evidence>
<keyword evidence="20" id="KW-1185">Reference proteome</keyword>
<evidence type="ECO:0000256" key="13">
    <source>
        <dbReference type="ARBA" id="ARBA00052376"/>
    </source>
</evidence>
<sequence length="302" mass="33817">MEVLRLIGKSGACILSRARSASACRRQTGPTPLSLLQQKRHYAESGNHIMVERDSNNEGIAVVKMNKKPVNSLSKDFMMEMNITLEKLENDSSCRGVILTSANPGIFSAGLDITEMYQKSSDYTSAFWRSLQDFWMRLYGSNLATVAAVNGHSPAGGCLMAMSCDYRIMAEGKFTMGLNEVHLGIVAPFWFQELMVKTCGERQAEMALQLGTLFKPEQALRIGMVDEIAPLDDVINKAREHLAKWLKIPDHARVITKGMCRGLLLEKLRAKQEEDIAFFSEFINKDAIQKSLGRYLESLKKK</sequence>
<evidence type="ECO:0000256" key="3">
    <source>
        <dbReference type="ARBA" id="ARBA00005254"/>
    </source>
</evidence>
<dbReference type="InterPro" id="IPR018376">
    <property type="entry name" value="Enoyl-CoA_hyd/isom_CS"/>
</dbReference>
<dbReference type="GO" id="GO:0005759">
    <property type="term" value="C:mitochondrial matrix"/>
    <property type="evidence" value="ECO:0007669"/>
    <property type="project" value="UniProtKB-SubCell"/>
</dbReference>
<keyword evidence="6" id="KW-0809">Transit peptide</keyword>
<dbReference type="FunFam" id="3.90.226.10:FF:000034">
    <property type="entry name" value="Enoyl-CoA delta isomerase 1"/>
    <property type="match status" value="1"/>
</dbReference>
<dbReference type="PROSITE" id="PS00166">
    <property type="entry name" value="ENOYL_COA_HYDRATASE"/>
    <property type="match status" value="1"/>
</dbReference>
<evidence type="ECO:0000256" key="8">
    <source>
        <dbReference type="ARBA" id="ARBA00023098"/>
    </source>
</evidence>
<evidence type="ECO:0000256" key="9">
    <source>
        <dbReference type="ARBA" id="ARBA00023128"/>
    </source>
</evidence>
<dbReference type="AlphaFoldDB" id="A0A914AMD1"/>
<comment type="catalytic activity">
    <reaction evidence="14">
        <text>(3Z)-octenoyl-CoA = (2E)-octenoyl-CoA</text>
        <dbReference type="Rhea" id="RHEA:46044"/>
        <dbReference type="ChEBI" id="CHEBI:62242"/>
        <dbReference type="ChEBI" id="CHEBI:85640"/>
    </reaction>
    <physiologicalReaction direction="left-to-right" evidence="14">
        <dbReference type="Rhea" id="RHEA:46045"/>
    </physiologicalReaction>
</comment>